<evidence type="ECO:0008006" key="3">
    <source>
        <dbReference type="Google" id="ProtNLM"/>
    </source>
</evidence>
<name>A0A560ESR4_9PROT</name>
<proteinExistence type="predicted"/>
<dbReference type="AlphaFoldDB" id="A0A560ESR4"/>
<gene>
    <name evidence="1" type="ORF">FBZ89_12421</name>
</gene>
<dbReference type="Proteomes" id="UP000319859">
    <property type="component" value="Unassembled WGS sequence"/>
</dbReference>
<dbReference type="PANTHER" id="PTHR40045">
    <property type="entry name" value="YCGG FAMILY PROTEIN"/>
    <property type="match status" value="1"/>
</dbReference>
<dbReference type="Pfam" id="PF08892">
    <property type="entry name" value="YqcI_YcgG"/>
    <property type="match status" value="1"/>
</dbReference>
<evidence type="ECO:0000313" key="1">
    <source>
        <dbReference type="EMBL" id="TWB12408.1"/>
    </source>
</evidence>
<sequence length="279" mass="31378">MEHQRNQDIWRDRVIVGTIIGATPPAWMASAYEAYRAVVLNPAYPCFYGTQSERLGDIYYSYVDDGCLHHLPETLRTFLAIGTISDRKRRNMALFLDPRRAPRDHEEARAQFWDVLAYLRDHDRQGAATSLDADHPLWEFSFGGSMMFVVGASPTYLSRHSRNLGDGMVLLFQPREVFIDPLNGRPIEMEARARIRERLQAWDGMAAHPDLGVYGDPSNREWRQYFLPDDNQPVRGQCPFAHGPAARPADAISERSEKAGVLVAGPEAGLVLAAKPVSA</sequence>
<dbReference type="InterPro" id="IPR014988">
    <property type="entry name" value="Uncharacterised_YqcI/YcgG"/>
</dbReference>
<protein>
    <recommendedName>
        <fullName evidence="3">YqcI/YcgG family protein</fullName>
    </recommendedName>
</protein>
<evidence type="ECO:0000313" key="2">
    <source>
        <dbReference type="Proteomes" id="UP000319859"/>
    </source>
</evidence>
<dbReference type="EMBL" id="VITN01000024">
    <property type="protein sequence ID" value="TWB12408.1"/>
    <property type="molecule type" value="Genomic_DNA"/>
</dbReference>
<dbReference type="PANTHER" id="PTHR40045:SF1">
    <property type="entry name" value="YQCI_YCGG FAMILY PROTEIN"/>
    <property type="match status" value="1"/>
</dbReference>
<organism evidence="1 2">
    <name type="scientific">Nitrospirillum amazonense</name>
    <dbReference type="NCBI Taxonomy" id="28077"/>
    <lineage>
        <taxon>Bacteria</taxon>
        <taxon>Pseudomonadati</taxon>
        <taxon>Pseudomonadota</taxon>
        <taxon>Alphaproteobacteria</taxon>
        <taxon>Rhodospirillales</taxon>
        <taxon>Azospirillaceae</taxon>
        <taxon>Nitrospirillum</taxon>
    </lineage>
</organism>
<accession>A0A560ESR4</accession>
<comment type="caution">
    <text evidence="1">The sequence shown here is derived from an EMBL/GenBank/DDBJ whole genome shotgun (WGS) entry which is preliminary data.</text>
</comment>
<dbReference type="RefSeq" id="WP_186457584.1">
    <property type="nucleotide sequence ID" value="NZ_VITN01000024.1"/>
</dbReference>
<reference evidence="1 2" key="1">
    <citation type="submission" date="2019-06" db="EMBL/GenBank/DDBJ databases">
        <title>Genomic Encyclopedia of Type Strains, Phase IV (KMG-V): Genome sequencing to study the core and pangenomes of soil and plant-associated prokaryotes.</title>
        <authorList>
            <person name="Whitman W."/>
        </authorList>
    </citation>
    <scope>NUCLEOTIDE SEQUENCE [LARGE SCALE GENOMIC DNA]</scope>
    <source>
        <strain evidence="1 2">BR 11880</strain>
    </source>
</reference>